<comment type="caution">
    <text evidence="1">The sequence shown here is derived from an EMBL/GenBank/DDBJ whole genome shotgun (WGS) entry which is preliminary data.</text>
</comment>
<protein>
    <submittedName>
        <fullName evidence="1">Uncharacterized protein</fullName>
    </submittedName>
</protein>
<reference evidence="1" key="1">
    <citation type="journal article" date="2020" name="Stud. Mycol.">
        <title>101 Dothideomycetes genomes: a test case for predicting lifestyles and emergence of pathogens.</title>
        <authorList>
            <person name="Haridas S."/>
            <person name="Albert R."/>
            <person name="Binder M."/>
            <person name="Bloem J."/>
            <person name="Labutti K."/>
            <person name="Salamov A."/>
            <person name="Andreopoulos B."/>
            <person name="Baker S."/>
            <person name="Barry K."/>
            <person name="Bills G."/>
            <person name="Bluhm B."/>
            <person name="Cannon C."/>
            <person name="Castanera R."/>
            <person name="Culley D."/>
            <person name="Daum C."/>
            <person name="Ezra D."/>
            <person name="Gonzalez J."/>
            <person name="Henrissat B."/>
            <person name="Kuo A."/>
            <person name="Liang C."/>
            <person name="Lipzen A."/>
            <person name="Lutzoni F."/>
            <person name="Magnuson J."/>
            <person name="Mondo S."/>
            <person name="Nolan M."/>
            <person name="Ohm R."/>
            <person name="Pangilinan J."/>
            <person name="Park H.-J."/>
            <person name="Ramirez L."/>
            <person name="Alfaro M."/>
            <person name="Sun H."/>
            <person name="Tritt A."/>
            <person name="Yoshinaga Y."/>
            <person name="Zwiers L.-H."/>
            <person name="Turgeon B."/>
            <person name="Goodwin S."/>
            <person name="Spatafora J."/>
            <person name="Crous P."/>
            <person name="Grigoriev I."/>
        </authorList>
    </citation>
    <scope>NUCLEOTIDE SEQUENCE</scope>
    <source>
        <strain evidence="1">CBS 116435</strain>
    </source>
</reference>
<evidence type="ECO:0000313" key="2">
    <source>
        <dbReference type="Proteomes" id="UP000799441"/>
    </source>
</evidence>
<name>A0A9P4Q5Z1_9PEZI</name>
<keyword evidence="2" id="KW-1185">Reference proteome</keyword>
<evidence type="ECO:0000313" key="1">
    <source>
        <dbReference type="EMBL" id="KAF2721203.1"/>
    </source>
</evidence>
<dbReference type="Proteomes" id="UP000799441">
    <property type="component" value="Unassembled WGS sequence"/>
</dbReference>
<dbReference type="AlphaFoldDB" id="A0A9P4Q5Z1"/>
<sequence length="84" mass="9329">MIDDKVAWSTVSRESCLQINSWRRQSDPGAPIHTFCAPKNNRLDTIAKSFSILSRRLGWCSSAKTTVLATGLLHSHQNVSLETS</sequence>
<proteinExistence type="predicted"/>
<organism evidence="1 2">
    <name type="scientific">Polychaeton citri CBS 116435</name>
    <dbReference type="NCBI Taxonomy" id="1314669"/>
    <lineage>
        <taxon>Eukaryota</taxon>
        <taxon>Fungi</taxon>
        <taxon>Dikarya</taxon>
        <taxon>Ascomycota</taxon>
        <taxon>Pezizomycotina</taxon>
        <taxon>Dothideomycetes</taxon>
        <taxon>Dothideomycetidae</taxon>
        <taxon>Capnodiales</taxon>
        <taxon>Capnodiaceae</taxon>
        <taxon>Polychaeton</taxon>
    </lineage>
</organism>
<dbReference type="EMBL" id="MU003792">
    <property type="protein sequence ID" value="KAF2721203.1"/>
    <property type="molecule type" value="Genomic_DNA"/>
</dbReference>
<gene>
    <name evidence="1" type="ORF">K431DRAFT_74159</name>
</gene>
<accession>A0A9P4Q5Z1</accession>